<keyword evidence="6" id="KW-0862">Zinc</keyword>
<evidence type="ECO:0000256" key="7">
    <source>
        <dbReference type="ARBA" id="ARBA00047989"/>
    </source>
</evidence>
<comment type="catalytic activity">
    <reaction evidence="8">
        <text>adenosine + phosphate = alpha-D-ribose 1-phosphate + adenine</text>
        <dbReference type="Rhea" id="RHEA:27642"/>
        <dbReference type="ChEBI" id="CHEBI:16335"/>
        <dbReference type="ChEBI" id="CHEBI:16708"/>
        <dbReference type="ChEBI" id="CHEBI:43474"/>
        <dbReference type="ChEBI" id="CHEBI:57720"/>
        <dbReference type="EC" id="2.4.2.1"/>
    </reaction>
    <physiologicalReaction direction="left-to-right" evidence="8">
        <dbReference type="Rhea" id="RHEA:27643"/>
    </physiologicalReaction>
</comment>
<evidence type="ECO:0000256" key="10">
    <source>
        <dbReference type="RuleBase" id="RU361274"/>
    </source>
</evidence>
<dbReference type="Pfam" id="PF02578">
    <property type="entry name" value="Cu-oxidase_4"/>
    <property type="match status" value="1"/>
</dbReference>
<sequence>MMRKEKQTMIRPLKNNLEVLQFPGLAGNCNISHFITTRQGGVSTGAYARMNPGLYTDDAPDSIRKNREILAEGIQLPVQNIITPHQTHQDRIIHIDSAFMALTETEQKQQLDGVDALFTSLPQVCVSVSTADCVPILLYAPDTKTVAAIHAGWRGTVLQIAAKTIRQMSRETGCNPELMQAAIGPSISQEAFEVGEEVVEAFRQSGAWTAEETSSLCWHNPKTGKTHIDLWKANELQLQTEGILPRQIENARICTYQHADQFFSARREGIHSGRILSGIFIL</sequence>
<evidence type="ECO:0000313" key="12">
    <source>
        <dbReference type="Proteomes" id="UP001320603"/>
    </source>
</evidence>
<evidence type="ECO:0000256" key="5">
    <source>
        <dbReference type="ARBA" id="ARBA00022801"/>
    </source>
</evidence>
<keyword evidence="3" id="KW-0808">Transferase</keyword>
<dbReference type="InterPro" id="IPR011324">
    <property type="entry name" value="Cytotoxic_necrot_fac-like_cat"/>
</dbReference>
<comment type="catalytic activity">
    <reaction evidence="9">
        <text>S-methyl-5'-thioadenosine + phosphate = 5-(methylsulfanyl)-alpha-D-ribose 1-phosphate + adenine</text>
        <dbReference type="Rhea" id="RHEA:11852"/>
        <dbReference type="ChEBI" id="CHEBI:16708"/>
        <dbReference type="ChEBI" id="CHEBI:17509"/>
        <dbReference type="ChEBI" id="CHEBI:43474"/>
        <dbReference type="ChEBI" id="CHEBI:58533"/>
        <dbReference type="EC" id="2.4.2.28"/>
    </reaction>
    <physiologicalReaction direction="left-to-right" evidence="9">
        <dbReference type="Rhea" id="RHEA:11853"/>
    </physiologicalReaction>
</comment>
<dbReference type="PANTHER" id="PTHR30616">
    <property type="entry name" value="UNCHARACTERIZED PROTEIN YFIH"/>
    <property type="match status" value="1"/>
</dbReference>
<evidence type="ECO:0000256" key="8">
    <source>
        <dbReference type="ARBA" id="ARBA00048968"/>
    </source>
</evidence>
<dbReference type="InterPro" id="IPR038371">
    <property type="entry name" value="Cu_polyphenol_OxRdtase_sf"/>
</dbReference>
<evidence type="ECO:0000256" key="6">
    <source>
        <dbReference type="ARBA" id="ARBA00022833"/>
    </source>
</evidence>
<reference evidence="11 12" key="1">
    <citation type="submission" date="2024-02" db="EMBL/GenBank/DDBJ databases">
        <title>Whole genome sequencing of Parabacteroides sp. AD58.</title>
        <authorList>
            <person name="Chaplin A.V."/>
            <person name="Pikina A.P."/>
            <person name="Sokolova S.R."/>
            <person name="Korostin D.O."/>
            <person name="Efimov B.A."/>
        </authorList>
    </citation>
    <scope>NUCLEOTIDE SEQUENCE [LARGE SCALE GENOMIC DNA]</scope>
    <source>
        <strain evidence="11 12">AD58</strain>
    </source>
</reference>
<organism evidence="11 12">
    <name type="scientific">Parabacteroides absconsus</name>
    <dbReference type="NCBI Taxonomy" id="2951805"/>
    <lineage>
        <taxon>Bacteria</taxon>
        <taxon>Pseudomonadati</taxon>
        <taxon>Bacteroidota</taxon>
        <taxon>Bacteroidia</taxon>
        <taxon>Bacteroidales</taxon>
        <taxon>Tannerellaceae</taxon>
        <taxon>Parabacteroides</taxon>
    </lineage>
</organism>
<evidence type="ECO:0000256" key="4">
    <source>
        <dbReference type="ARBA" id="ARBA00022723"/>
    </source>
</evidence>
<accession>A0ABZ2ITQ3</accession>
<dbReference type="Proteomes" id="UP001320603">
    <property type="component" value="Chromosome"/>
</dbReference>
<evidence type="ECO:0000313" key="11">
    <source>
        <dbReference type="EMBL" id="WWV67977.1"/>
    </source>
</evidence>
<dbReference type="CDD" id="cd16833">
    <property type="entry name" value="YfiH"/>
    <property type="match status" value="1"/>
</dbReference>
<dbReference type="NCBIfam" id="TIGR00726">
    <property type="entry name" value="peptidoglycan editing factor PgeF"/>
    <property type="match status" value="1"/>
</dbReference>
<evidence type="ECO:0000256" key="9">
    <source>
        <dbReference type="ARBA" id="ARBA00049893"/>
    </source>
</evidence>
<dbReference type="SUPFAM" id="SSF64438">
    <property type="entry name" value="CNF1/YfiH-like putative cysteine hydrolases"/>
    <property type="match status" value="1"/>
</dbReference>
<comment type="catalytic activity">
    <reaction evidence="7">
        <text>adenosine + H2O + H(+) = inosine + NH4(+)</text>
        <dbReference type="Rhea" id="RHEA:24408"/>
        <dbReference type="ChEBI" id="CHEBI:15377"/>
        <dbReference type="ChEBI" id="CHEBI:15378"/>
        <dbReference type="ChEBI" id="CHEBI:16335"/>
        <dbReference type="ChEBI" id="CHEBI:17596"/>
        <dbReference type="ChEBI" id="CHEBI:28938"/>
        <dbReference type="EC" id="3.5.4.4"/>
    </reaction>
    <physiologicalReaction direction="left-to-right" evidence="7">
        <dbReference type="Rhea" id="RHEA:24409"/>
    </physiologicalReaction>
</comment>
<dbReference type="InterPro" id="IPR003730">
    <property type="entry name" value="Cu_polyphenol_OxRdtase"/>
</dbReference>
<proteinExistence type="inferred from homology"/>
<keyword evidence="4" id="KW-0479">Metal-binding</keyword>
<name>A0ABZ2ITQ3_9BACT</name>
<evidence type="ECO:0000256" key="2">
    <source>
        <dbReference type="ARBA" id="ARBA00007353"/>
    </source>
</evidence>
<keyword evidence="12" id="KW-1185">Reference proteome</keyword>
<evidence type="ECO:0000256" key="1">
    <source>
        <dbReference type="ARBA" id="ARBA00000553"/>
    </source>
</evidence>
<gene>
    <name evidence="11" type="primary">pgeF</name>
    <name evidence="11" type="ORF">NEE14_008020</name>
</gene>
<dbReference type="PANTHER" id="PTHR30616:SF2">
    <property type="entry name" value="PURINE NUCLEOSIDE PHOSPHORYLASE LACC1"/>
    <property type="match status" value="1"/>
</dbReference>
<protein>
    <recommendedName>
        <fullName evidence="10">Purine nucleoside phosphorylase</fullName>
    </recommendedName>
</protein>
<keyword evidence="5" id="KW-0378">Hydrolase</keyword>
<dbReference type="Gene3D" id="3.60.140.10">
    <property type="entry name" value="CNF1/YfiH-like putative cysteine hydrolases"/>
    <property type="match status" value="1"/>
</dbReference>
<evidence type="ECO:0000256" key="3">
    <source>
        <dbReference type="ARBA" id="ARBA00022679"/>
    </source>
</evidence>
<dbReference type="EMBL" id="CP146284">
    <property type="protein sequence ID" value="WWV67977.1"/>
    <property type="molecule type" value="Genomic_DNA"/>
</dbReference>
<comment type="catalytic activity">
    <reaction evidence="1">
        <text>inosine + phosphate = alpha-D-ribose 1-phosphate + hypoxanthine</text>
        <dbReference type="Rhea" id="RHEA:27646"/>
        <dbReference type="ChEBI" id="CHEBI:17368"/>
        <dbReference type="ChEBI" id="CHEBI:17596"/>
        <dbReference type="ChEBI" id="CHEBI:43474"/>
        <dbReference type="ChEBI" id="CHEBI:57720"/>
        <dbReference type="EC" id="2.4.2.1"/>
    </reaction>
    <physiologicalReaction direction="left-to-right" evidence="1">
        <dbReference type="Rhea" id="RHEA:27647"/>
    </physiologicalReaction>
</comment>
<comment type="similarity">
    <text evidence="2 10">Belongs to the purine nucleoside phosphorylase YfiH/LACC1 family.</text>
</comment>